<evidence type="ECO:0000313" key="6">
    <source>
        <dbReference type="EMBL" id="CAI8022947.1"/>
    </source>
</evidence>
<evidence type="ECO:0000256" key="1">
    <source>
        <dbReference type="ARBA" id="ARBA00008213"/>
    </source>
</evidence>
<comment type="similarity">
    <text evidence="1">Belongs to the GreA/GreB family.</text>
</comment>
<dbReference type="InterPro" id="IPR023459">
    <property type="entry name" value="Tscrpt_elong_fac_GreA/B_fam"/>
</dbReference>
<dbReference type="InterPro" id="IPR001437">
    <property type="entry name" value="Tscrpt_elong_fac_GreA/B_C"/>
</dbReference>
<keyword evidence="6" id="KW-0251">Elongation factor</keyword>
<dbReference type="AlphaFoldDB" id="A0AA35WQS7"/>
<dbReference type="PIRSF" id="PIRSF006092">
    <property type="entry name" value="GreA_GreB"/>
    <property type="match status" value="1"/>
</dbReference>
<evidence type="ECO:0000313" key="7">
    <source>
        <dbReference type="Proteomes" id="UP001174909"/>
    </source>
</evidence>
<dbReference type="Gene3D" id="1.10.287.180">
    <property type="entry name" value="Transcription elongation factor, GreA/GreB, N-terminal domain"/>
    <property type="match status" value="1"/>
</dbReference>
<evidence type="ECO:0000259" key="4">
    <source>
        <dbReference type="Pfam" id="PF01272"/>
    </source>
</evidence>
<dbReference type="GO" id="GO:0003746">
    <property type="term" value="F:translation elongation factor activity"/>
    <property type="evidence" value="ECO:0007669"/>
    <property type="project" value="UniProtKB-KW"/>
</dbReference>
<reference evidence="6" key="1">
    <citation type="submission" date="2023-03" db="EMBL/GenBank/DDBJ databases">
        <authorList>
            <person name="Steffen K."/>
            <person name="Cardenas P."/>
        </authorList>
    </citation>
    <scope>NUCLEOTIDE SEQUENCE</scope>
</reference>
<dbReference type="PROSITE" id="PS00830">
    <property type="entry name" value="GREAB_2"/>
    <property type="match status" value="1"/>
</dbReference>
<comment type="caution">
    <text evidence="6">The sequence shown here is derived from an EMBL/GenBank/DDBJ whole genome shotgun (WGS) entry which is preliminary data.</text>
</comment>
<dbReference type="SUPFAM" id="SSF54534">
    <property type="entry name" value="FKBP-like"/>
    <property type="match status" value="1"/>
</dbReference>
<dbReference type="PANTHER" id="PTHR30437">
    <property type="entry name" value="TRANSCRIPTION ELONGATION FACTOR GREA"/>
    <property type="match status" value="1"/>
</dbReference>
<dbReference type="InterPro" id="IPR036805">
    <property type="entry name" value="Tscrpt_elong_fac_GreA/B_N_sf"/>
</dbReference>
<dbReference type="GO" id="GO:0070063">
    <property type="term" value="F:RNA polymerase binding"/>
    <property type="evidence" value="ECO:0007669"/>
    <property type="project" value="InterPro"/>
</dbReference>
<organism evidence="6 7">
    <name type="scientific">Geodia barretti</name>
    <name type="common">Barrett's horny sponge</name>
    <dbReference type="NCBI Taxonomy" id="519541"/>
    <lineage>
        <taxon>Eukaryota</taxon>
        <taxon>Metazoa</taxon>
        <taxon>Porifera</taxon>
        <taxon>Demospongiae</taxon>
        <taxon>Heteroscleromorpha</taxon>
        <taxon>Tetractinellida</taxon>
        <taxon>Astrophorina</taxon>
        <taxon>Geodiidae</taxon>
        <taxon>Geodia</taxon>
    </lineage>
</organism>
<dbReference type="EMBL" id="CASHTH010001986">
    <property type="protein sequence ID" value="CAI8022947.1"/>
    <property type="molecule type" value="Genomic_DNA"/>
</dbReference>
<keyword evidence="7" id="KW-1185">Reference proteome</keyword>
<keyword evidence="2" id="KW-0805">Transcription regulation</keyword>
<dbReference type="SUPFAM" id="SSF46557">
    <property type="entry name" value="GreA transcript cleavage protein, N-terminal domain"/>
    <property type="match status" value="1"/>
</dbReference>
<evidence type="ECO:0000259" key="5">
    <source>
        <dbReference type="Pfam" id="PF03449"/>
    </source>
</evidence>
<evidence type="ECO:0000256" key="3">
    <source>
        <dbReference type="ARBA" id="ARBA00023163"/>
    </source>
</evidence>
<dbReference type="GO" id="GO:0006354">
    <property type="term" value="P:DNA-templated transcription elongation"/>
    <property type="evidence" value="ECO:0007669"/>
    <property type="project" value="TreeGrafter"/>
</dbReference>
<name>A0AA35WQS7_GEOBA</name>
<dbReference type="InterPro" id="IPR036953">
    <property type="entry name" value="GreA/GreB_C_sf"/>
</dbReference>
<evidence type="ECO:0000256" key="2">
    <source>
        <dbReference type="ARBA" id="ARBA00023015"/>
    </source>
</evidence>
<dbReference type="InterPro" id="IPR018151">
    <property type="entry name" value="TF_GreA/GreB_CS"/>
</dbReference>
<dbReference type="Pfam" id="PF03449">
    <property type="entry name" value="GreA_GreB_N"/>
    <property type="match status" value="1"/>
</dbReference>
<dbReference type="GO" id="GO:0003677">
    <property type="term" value="F:DNA binding"/>
    <property type="evidence" value="ECO:0007669"/>
    <property type="project" value="InterPro"/>
</dbReference>
<dbReference type="Gene3D" id="3.10.50.30">
    <property type="entry name" value="Transcription elongation factor, GreA/GreB, C-terminal domain"/>
    <property type="match status" value="1"/>
</dbReference>
<dbReference type="Proteomes" id="UP001174909">
    <property type="component" value="Unassembled WGS sequence"/>
</dbReference>
<dbReference type="Pfam" id="PF01272">
    <property type="entry name" value="GreA_GreB"/>
    <property type="match status" value="1"/>
</dbReference>
<keyword evidence="3" id="KW-0804">Transcription</keyword>
<feature type="domain" description="Transcription elongation factor GreA/GreB C-terminal" evidence="4">
    <location>
        <begin position="80"/>
        <end position="152"/>
    </location>
</feature>
<protein>
    <submittedName>
        <fullName evidence="6">Transcription elongation factor GreA</fullName>
    </submittedName>
</protein>
<accession>A0AA35WQS7</accession>
<keyword evidence="6" id="KW-0648">Protein biosynthesis</keyword>
<sequence>MTQGKLDELTAELDQLRTVRKPAIAEQMNAARTRGGSDDNGEQDVANQDFAYVEGKIRSLESLINNAVIGDFEHADDSPPGVVAMWGRVTVERENGQQMQYQITGSLESDPAQGKISHVSPIGKSLLGKRAGDIAEIQIPNGKSKLKIISVS</sequence>
<proteinExistence type="inferred from homology"/>
<feature type="domain" description="Transcription elongation factor GreA/GreB N-terminal" evidence="5">
    <location>
        <begin position="1"/>
        <end position="69"/>
    </location>
</feature>
<dbReference type="PANTHER" id="PTHR30437:SF4">
    <property type="entry name" value="TRANSCRIPTION ELONGATION FACTOR GREA"/>
    <property type="match status" value="1"/>
</dbReference>
<dbReference type="GO" id="GO:0032784">
    <property type="term" value="P:regulation of DNA-templated transcription elongation"/>
    <property type="evidence" value="ECO:0007669"/>
    <property type="project" value="InterPro"/>
</dbReference>
<dbReference type="InterPro" id="IPR022691">
    <property type="entry name" value="Tscrpt_elong_fac_GreA/B_N"/>
</dbReference>
<gene>
    <name evidence="6" type="ORF">GBAR_LOCUS13443</name>
</gene>